<reference evidence="8 9" key="1">
    <citation type="submission" date="2016-10" db="EMBL/GenBank/DDBJ databases">
        <authorList>
            <person name="de Groot N.N."/>
        </authorList>
    </citation>
    <scope>NUCLEOTIDE SEQUENCE [LARGE SCALE GENOMIC DNA]</scope>
    <source>
        <strain evidence="8 9">DSM 14045</strain>
    </source>
</reference>
<dbReference type="STRING" id="1122142.SAMN02910414_01417"/>
<evidence type="ECO:0000259" key="7">
    <source>
        <dbReference type="Pfam" id="PF02687"/>
    </source>
</evidence>
<feature type="transmembrane region" description="Helical" evidence="6">
    <location>
        <begin position="315"/>
        <end position="344"/>
    </location>
</feature>
<feature type="transmembrane region" description="Helical" evidence="6">
    <location>
        <begin position="431"/>
        <end position="454"/>
    </location>
</feature>
<name>A0A1H3JC71_9FIRM</name>
<feature type="transmembrane region" description="Helical" evidence="6">
    <location>
        <begin position="364"/>
        <end position="387"/>
    </location>
</feature>
<dbReference type="EMBL" id="FNPG01000015">
    <property type="protein sequence ID" value="SDY37427.1"/>
    <property type="molecule type" value="Genomic_DNA"/>
</dbReference>
<sequence length="765" mass="86764">MNKRVFRDIKSNIGRYLALFILTVVALGMYVGFISGTDSAKTTFEKYLRDNNVEDGYVTLEGKIDNRIKKDVESLGIKFYNNYYVNHKSKDGSVVRIFDERTKCDLPYVKLGRLPKNSDDIFLDQIYASKKKLHLGDEITLADKKYKICGIGAFPDYAISLETATQMLADRSKFGVGMVSESVFNELDKNDIVYNYSFKYTKKYSDTEKKEKLRKMVKTLVCVSAIESYGKLDEAFEKMSNVREIKSYCGIDNNKRVSVVTQKMKSNKSMASMFVWVVIVIIAFLYVVFTKQTIQKECSVLGTLMALGIKKINILISYIIAPCVITFLGSLVGLLLGAKVLYLLPIHSLSGYYSIPDCKVNLDAAVILVAIFAPVILIAIINSLSILKALNRKPLQLIRHDLKKTRGMNKSHLNFGSFDFRFRLRVFASSMGAYVLLFIGIFLGGFLMMFGVGMSSSFDGYIEKQKNNSLCKYQYCVSDGYEIKNDAVEEATVGNFEYTDKKLKQTYSISGIGVIKNSDFFKKINRLTSDEIIISKDTAQKFVLKKDDVIKLENSATGQVDKYKIKDVVDYNLGLCFFTQQSEMNNILLKDVNYLNYYFSNKKIDIPKKYLVSKLSVEDYVSNGQVMKNAMKSMIMMFPTVAVIIYMIIMYILIKLVISQNEIGISMLKVFGFTESEIRKMYINTNTIITILFVLISLPLQYNFMVSIWPACIKTIPGYIGFVMEGKHLLIIALTGIVCYFIANVTSLNKVKKVPMVIALKNQDI</sequence>
<feature type="transmembrane region" description="Helical" evidence="6">
    <location>
        <begin position="688"/>
        <end position="709"/>
    </location>
</feature>
<dbReference type="GO" id="GO:0005886">
    <property type="term" value="C:plasma membrane"/>
    <property type="evidence" value="ECO:0007669"/>
    <property type="project" value="UniProtKB-SubCell"/>
</dbReference>
<feature type="domain" description="ABC3 transporter permease C-terminal" evidence="7">
    <location>
        <begin position="273"/>
        <end position="393"/>
    </location>
</feature>
<organism evidence="8 9">
    <name type="scientific">Lachnobacterium bovis DSM 14045</name>
    <dbReference type="NCBI Taxonomy" id="1122142"/>
    <lineage>
        <taxon>Bacteria</taxon>
        <taxon>Bacillati</taxon>
        <taxon>Bacillota</taxon>
        <taxon>Clostridia</taxon>
        <taxon>Lachnospirales</taxon>
        <taxon>Lachnospiraceae</taxon>
        <taxon>Lachnobacterium</taxon>
    </lineage>
</organism>
<dbReference type="Proteomes" id="UP000183918">
    <property type="component" value="Unassembled WGS sequence"/>
</dbReference>
<feature type="transmembrane region" description="Helical" evidence="6">
    <location>
        <begin position="635"/>
        <end position="658"/>
    </location>
</feature>
<dbReference type="Pfam" id="PF02687">
    <property type="entry name" value="FtsX"/>
    <property type="match status" value="2"/>
</dbReference>
<feature type="transmembrane region" description="Helical" evidence="6">
    <location>
        <begin position="729"/>
        <end position="748"/>
    </location>
</feature>
<dbReference type="InterPro" id="IPR038766">
    <property type="entry name" value="Membrane_comp_ABC_pdt"/>
</dbReference>
<evidence type="ECO:0000256" key="6">
    <source>
        <dbReference type="SAM" id="Phobius"/>
    </source>
</evidence>
<evidence type="ECO:0000313" key="9">
    <source>
        <dbReference type="Proteomes" id="UP000183918"/>
    </source>
</evidence>
<gene>
    <name evidence="8" type="ORF">SAMN02910414_01417</name>
</gene>
<dbReference type="OrthoDB" id="2934570at2"/>
<dbReference type="PANTHER" id="PTHR30287:SF2">
    <property type="entry name" value="BLL1001 PROTEIN"/>
    <property type="match status" value="1"/>
</dbReference>
<protein>
    <submittedName>
        <fullName evidence="8">Putative ABC transport system permease protein</fullName>
    </submittedName>
</protein>
<dbReference type="InterPro" id="IPR003838">
    <property type="entry name" value="ABC3_permease_C"/>
</dbReference>
<feature type="domain" description="ABC3 transporter permease C-terminal" evidence="7">
    <location>
        <begin position="636"/>
        <end position="754"/>
    </location>
</feature>
<evidence type="ECO:0000256" key="2">
    <source>
        <dbReference type="ARBA" id="ARBA00022475"/>
    </source>
</evidence>
<keyword evidence="3 6" id="KW-0812">Transmembrane</keyword>
<accession>A0A1H3JC71</accession>
<feature type="transmembrane region" description="Helical" evidence="6">
    <location>
        <begin position="12"/>
        <end position="33"/>
    </location>
</feature>
<dbReference type="PANTHER" id="PTHR30287">
    <property type="entry name" value="MEMBRANE COMPONENT OF PREDICTED ABC SUPERFAMILY METABOLITE UPTAKE TRANSPORTER"/>
    <property type="match status" value="1"/>
</dbReference>
<evidence type="ECO:0000256" key="3">
    <source>
        <dbReference type="ARBA" id="ARBA00022692"/>
    </source>
</evidence>
<feature type="transmembrane region" description="Helical" evidence="6">
    <location>
        <begin position="270"/>
        <end position="289"/>
    </location>
</feature>
<comment type="subcellular location">
    <subcellularLocation>
        <location evidence="1">Cell membrane</location>
        <topology evidence="1">Multi-pass membrane protein</topology>
    </subcellularLocation>
</comment>
<evidence type="ECO:0000256" key="1">
    <source>
        <dbReference type="ARBA" id="ARBA00004651"/>
    </source>
</evidence>
<dbReference type="AlphaFoldDB" id="A0A1H3JC71"/>
<evidence type="ECO:0000256" key="4">
    <source>
        <dbReference type="ARBA" id="ARBA00022989"/>
    </source>
</evidence>
<keyword evidence="5 6" id="KW-0472">Membrane</keyword>
<keyword evidence="9" id="KW-1185">Reference proteome</keyword>
<proteinExistence type="predicted"/>
<keyword evidence="4 6" id="KW-1133">Transmembrane helix</keyword>
<keyword evidence="2" id="KW-1003">Cell membrane</keyword>
<evidence type="ECO:0000256" key="5">
    <source>
        <dbReference type="ARBA" id="ARBA00023136"/>
    </source>
</evidence>
<evidence type="ECO:0000313" key="8">
    <source>
        <dbReference type="EMBL" id="SDY37427.1"/>
    </source>
</evidence>
<dbReference type="RefSeq" id="WP_074717474.1">
    <property type="nucleotide sequence ID" value="NZ_FNPG01000015.1"/>
</dbReference>